<dbReference type="SUPFAM" id="SSF50199">
    <property type="entry name" value="Staphylococcal nuclease"/>
    <property type="match status" value="1"/>
</dbReference>
<evidence type="ECO:0000313" key="5">
    <source>
        <dbReference type="Proteomes" id="UP000072389"/>
    </source>
</evidence>
<sequence length="153" mass="17699">MKNIFVLSLALLGAPVAYADFQGKVIKVADGDTLTVLVNGNTQERVRLENIDAPESSQAYGQQARNFLNSQVYGKFVYVKSNKMDLYKRHIGTIYLGNYNINQSIVQNGYAWAFREYLTDPNYIKYEQYARQNRLGLWKDNNPIYPSNWRRSK</sequence>
<dbReference type="EMBL" id="CP018664">
    <property type="protein sequence ID" value="APP30764.1"/>
    <property type="molecule type" value="Genomic_DNA"/>
</dbReference>
<gene>
    <name evidence="4" type="ORF">AUO97_08050</name>
</gene>
<keyword evidence="2" id="KW-0255">Endonuclease</keyword>
<dbReference type="AlphaFoldDB" id="A0A5P1UJQ3"/>
<organism evidence="4 5">
    <name type="scientific">Acinetobacter baumannii</name>
    <dbReference type="NCBI Taxonomy" id="470"/>
    <lineage>
        <taxon>Bacteria</taxon>
        <taxon>Pseudomonadati</taxon>
        <taxon>Pseudomonadota</taxon>
        <taxon>Gammaproteobacteria</taxon>
        <taxon>Moraxellales</taxon>
        <taxon>Moraxellaceae</taxon>
        <taxon>Acinetobacter</taxon>
        <taxon>Acinetobacter calcoaceticus/baumannii complex</taxon>
    </lineage>
</organism>
<dbReference type="Pfam" id="PF00565">
    <property type="entry name" value="SNase"/>
    <property type="match status" value="1"/>
</dbReference>
<dbReference type="InterPro" id="IPR035437">
    <property type="entry name" value="SNase_OB-fold_sf"/>
</dbReference>
<accession>A0A5P1UJQ3</accession>
<dbReference type="PANTHER" id="PTHR12302">
    <property type="entry name" value="EBNA2 BINDING PROTEIN P100"/>
    <property type="match status" value="1"/>
</dbReference>
<keyword evidence="1" id="KW-0540">Nuclease</keyword>
<reference evidence="4 5" key="1">
    <citation type="journal article" date="2014" name="Antimicrob. Agents Chemother.">
        <title>Triclosan can select for an AdeIJK-overexpressing mutant of Acinetobacter baumannii ATCC 17978 that displays reduced susceptibility to multiple antibiotics.</title>
        <authorList>
            <person name="Fernando D.M."/>
            <person name="Xu W."/>
            <person name="Loewen P.C."/>
            <person name="Zhanel G.G."/>
            <person name="Kumar A."/>
        </authorList>
    </citation>
    <scope>NUCLEOTIDE SEQUENCE [LARGE SCALE GENOMIC DNA]</scope>
    <source>
        <strain evidence="5">ATCC 17978</strain>
    </source>
</reference>
<proteinExistence type="predicted"/>
<dbReference type="GO" id="GO:0003676">
    <property type="term" value="F:nucleic acid binding"/>
    <property type="evidence" value="ECO:0007669"/>
    <property type="project" value="InterPro"/>
</dbReference>
<dbReference type="PROSITE" id="PS01123">
    <property type="entry name" value="TNASE_1"/>
    <property type="match status" value="1"/>
</dbReference>
<name>A0A5P1UJQ3_ACIBA</name>
<protein>
    <submittedName>
        <fullName evidence="4">Uncharacterized protein</fullName>
    </submittedName>
</protein>
<evidence type="ECO:0000313" key="4">
    <source>
        <dbReference type="EMBL" id="APP30764.1"/>
    </source>
</evidence>
<dbReference type="Gene3D" id="2.40.50.90">
    <property type="match status" value="1"/>
</dbReference>
<dbReference type="GO" id="GO:0016787">
    <property type="term" value="F:hydrolase activity"/>
    <property type="evidence" value="ECO:0007669"/>
    <property type="project" value="UniProtKB-KW"/>
</dbReference>
<dbReference type="RefSeq" id="WP_000789234.1">
    <property type="nucleotide sequence ID" value="NZ_CAUZCA010000010.1"/>
</dbReference>
<keyword evidence="3" id="KW-0378">Hydrolase</keyword>
<dbReference type="InterPro" id="IPR002071">
    <property type="entry name" value="Thermonucl_AS"/>
</dbReference>
<evidence type="ECO:0000256" key="3">
    <source>
        <dbReference type="ARBA" id="ARBA00022801"/>
    </source>
</evidence>
<dbReference type="GO" id="GO:0004519">
    <property type="term" value="F:endonuclease activity"/>
    <property type="evidence" value="ECO:0007669"/>
    <property type="project" value="UniProtKB-KW"/>
</dbReference>
<evidence type="ECO:0000256" key="2">
    <source>
        <dbReference type="ARBA" id="ARBA00022759"/>
    </source>
</evidence>
<dbReference type="InterPro" id="IPR016071">
    <property type="entry name" value="Staphylococal_nuclease_OB-fold"/>
</dbReference>
<evidence type="ECO:0000256" key="1">
    <source>
        <dbReference type="ARBA" id="ARBA00022722"/>
    </source>
</evidence>
<dbReference type="PANTHER" id="PTHR12302:SF3">
    <property type="entry name" value="SERINE_THREONINE-PROTEIN KINASE 31"/>
    <property type="match status" value="1"/>
</dbReference>
<dbReference type="PROSITE" id="PS50830">
    <property type="entry name" value="TNASE_3"/>
    <property type="match status" value="1"/>
</dbReference>
<dbReference type="SMART" id="SM00318">
    <property type="entry name" value="SNc"/>
    <property type="match status" value="1"/>
</dbReference>
<dbReference type="Proteomes" id="UP000072389">
    <property type="component" value="Chromosome"/>
</dbReference>